<reference evidence="1" key="1">
    <citation type="submission" date="2013-07" db="EMBL/GenBank/DDBJ databases">
        <title>The genome of Eucalyptus grandis.</title>
        <authorList>
            <person name="Schmutz J."/>
            <person name="Hayes R."/>
            <person name="Myburg A."/>
            <person name="Tuskan G."/>
            <person name="Grattapaglia D."/>
            <person name="Rokhsar D.S."/>
        </authorList>
    </citation>
    <scope>NUCLEOTIDE SEQUENCE</scope>
    <source>
        <tissue evidence="1">Leaf extractions</tissue>
    </source>
</reference>
<gene>
    <name evidence="1" type="ORF">EUGRSUZ_K03051</name>
</gene>
<sequence length="145" mass="17055">MADAIYIMVVNEVTLTFEFSTLIFQGKTKDVYDKQPYSVQYNTGRIDHFWSHEGSFNMSACQPRHVLMLVRRSCNMIYLWKNMTNAVLNCTMIIVRNTTRNRRILYLASPDVDFPYALHKLIIMGFTNHMKQLHGEGLQLDVFFY</sequence>
<dbReference type="AlphaFoldDB" id="A0A059A719"/>
<accession>A0A059A719</accession>
<name>A0A059A719_EUCGR</name>
<dbReference type="InParanoid" id="A0A059A719"/>
<proteinExistence type="predicted"/>
<protein>
    <submittedName>
        <fullName evidence="1">Uncharacterized protein</fullName>
    </submittedName>
</protein>
<dbReference type="EMBL" id="KK198763">
    <property type="protein sequence ID" value="KCW49524.1"/>
    <property type="molecule type" value="Genomic_DNA"/>
</dbReference>
<evidence type="ECO:0000313" key="1">
    <source>
        <dbReference type="EMBL" id="KCW49524.1"/>
    </source>
</evidence>
<dbReference type="Gramene" id="KCW49524">
    <property type="protein sequence ID" value="KCW49524"/>
    <property type="gene ID" value="EUGRSUZ_K03051"/>
</dbReference>
<organism evidence="1">
    <name type="scientific">Eucalyptus grandis</name>
    <name type="common">Flooded gum</name>
    <dbReference type="NCBI Taxonomy" id="71139"/>
    <lineage>
        <taxon>Eukaryota</taxon>
        <taxon>Viridiplantae</taxon>
        <taxon>Streptophyta</taxon>
        <taxon>Embryophyta</taxon>
        <taxon>Tracheophyta</taxon>
        <taxon>Spermatophyta</taxon>
        <taxon>Magnoliopsida</taxon>
        <taxon>eudicotyledons</taxon>
        <taxon>Gunneridae</taxon>
        <taxon>Pentapetalae</taxon>
        <taxon>rosids</taxon>
        <taxon>malvids</taxon>
        <taxon>Myrtales</taxon>
        <taxon>Myrtaceae</taxon>
        <taxon>Myrtoideae</taxon>
        <taxon>Eucalypteae</taxon>
        <taxon>Eucalyptus</taxon>
    </lineage>
</organism>